<comment type="caution">
    <text evidence="1">The sequence shown here is derived from an EMBL/GenBank/DDBJ whole genome shotgun (WGS) entry which is preliminary data.</text>
</comment>
<sequence length="52" mass="5419">MAIEDSPDGVTSAEVAGFRRVIVVPSDVPVPTGPIRLFRGSLTQVSTADYSG</sequence>
<organism evidence="1 2">
    <name type="scientific">Kibdelosporangium philippinense</name>
    <dbReference type="NCBI Taxonomy" id="211113"/>
    <lineage>
        <taxon>Bacteria</taxon>
        <taxon>Bacillati</taxon>
        <taxon>Actinomycetota</taxon>
        <taxon>Actinomycetes</taxon>
        <taxon>Pseudonocardiales</taxon>
        <taxon>Pseudonocardiaceae</taxon>
        <taxon>Kibdelosporangium</taxon>
    </lineage>
</organism>
<gene>
    <name evidence="1" type="ORF">LWC34_32470</name>
</gene>
<dbReference type="EMBL" id="JAJVCN010000003">
    <property type="protein sequence ID" value="MCE7007500.1"/>
    <property type="molecule type" value="Genomic_DNA"/>
</dbReference>
<evidence type="ECO:0000313" key="2">
    <source>
        <dbReference type="Proteomes" id="UP001521150"/>
    </source>
</evidence>
<evidence type="ECO:0000313" key="1">
    <source>
        <dbReference type="EMBL" id="MCE7007500.1"/>
    </source>
</evidence>
<accession>A0ABS8ZI65</accession>
<proteinExistence type="predicted"/>
<name>A0ABS8ZI65_9PSEU</name>
<dbReference type="Proteomes" id="UP001521150">
    <property type="component" value="Unassembled WGS sequence"/>
</dbReference>
<protein>
    <submittedName>
        <fullName evidence="1">Uncharacterized protein</fullName>
    </submittedName>
</protein>
<keyword evidence="2" id="KW-1185">Reference proteome</keyword>
<reference evidence="1 2" key="1">
    <citation type="submission" date="2021-12" db="EMBL/GenBank/DDBJ databases">
        <title>Genome sequence of Kibdelosporangium philippinense ATCC 49844.</title>
        <authorList>
            <person name="Fedorov E.A."/>
            <person name="Omeragic M."/>
            <person name="Shalygina K.F."/>
            <person name="Maclea K.S."/>
        </authorList>
    </citation>
    <scope>NUCLEOTIDE SEQUENCE [LARGE SCALE GENOMIC DNA]</scope>
    <source>
        <strain evidence="1 2">ATCC 49844</strain>
    </source>
</reference>